<dbReference type="GO" id="GO:0003677">
    <property type="term" value="F:DNA binding"/>
    <property type="evidence" value="ECO:0007669"/>
    <property type="project" value="UniProtKB-KW"/>
</dbReference>
<dbReference type="Gene3D" id="1.10.10.10">
    <property type="entry name" value="Winged helix-like DNA-binding domain superfamily/Winged helix DNA-binding domain"/>
    <property type="match status" value="1"/>
</dbReference>
<dbReference type="Gene3D" id="1.20.120.530">
    <property type="entry name" value="GntR ligand-binding domain-like"/>
    <property type="match status" value="1"/>
</dbReference>
<dbReference type="RefSeq" id="WP_119118556.1">
    <property type="nucleotide sequence ID" value="NZ_QWVS01000046.1"/>
</dbReference>
<dbReference type="PRINTS" id="PR00035">
    <property type="entry name" value="HTHGNTR"/>
</dbReference>
<evidence type="ECO:0000313" key="6">
    <source>
        <dbReference type="Proteomes" id="UP000266016"/>
    </source>
</evidence>
<dbReference type="PROSITE" id="PS50949">
    <property type="entry name" value="HTH_GNTR"/>
    <property type="match status" value="1"/>
</dbReference>
<dbReference type="InterPro" id="IPR036388">
    <property type="entry name" value="WH-like_DNA-bd_sf"/>
</dbReference>
<dbReference type="SMART" id="SM00345">
    <property type="entry name" value="HTH_GNTR"/>
    <property type="match status" value="1"/>
</dbReference>
<feature type="domain" description="HTH gntR-type" evidence="4">
    <location>
        <begin position="9"/>
        <end position="77"/>
    </location>
</feature>
<keyword evidence="3" id="KW-0804">Transcription</keyword>
<dbReference type="SUPFAM" id="SSF48008">
    <property type="entry name" value="GntR ligand-binding domain-like"/>
    <property type="match status" value="1"/>
</dbReference>
<dbReference type="InterPro" id="IPR000524">
    <property type="entry name" value="Tscrpt_reg_HTH_GntR"/>
</dbReference>
<proteinExistence type="predicted"/>
<evidence type="ECO:0000256" key="3">
    <source>
        <dbReference type="ARBA" id="ARBA00023163"/>
    </source>
</evidence>
<dbReference type="AlphaFoldDB" id="A0A398AY19"/>
<evidence type="ECO:0000313" key="5">
    <source>
        <dbReference type="EMBL" id="RID82542.1"/>
    </source>
</evidence>
<evidence type="ECO:0000256" key="2">
    <source>
        <dbReference type="ARBA" id="ARBA00023125"/>
    </source>
</evidence>
<dbReference type="InterPro" id="IPR011711">
    <property type="entry name" value="GntR_C"/>
</dbReference>
<name>A0A398AY19_9BACI</name>
<evidence type="ECO:0000259" key="4">
    <source>
        <dbReference type="PROSITE" id="PS50949"/>
    </source>
</evidence>
<gene>
    <name evidence="5" type="ORF">D1953_18075</name>
</gene>
<dbReference type="SUPFAM" id="SSF46785">
    <property type="entry name" value="Winged helix' DNA-binding domain"/>
    <property type="match status" value="1"/>
</dbReference>
<dbReference type="InterPro" id="IPR036390">
    <property type="entry name" value="WH_DNA-bd_sf"/>
</dbReference>
<accession>A0A398AY19</accession>
<evidence type="ECO:0000256" key="1">
    <source>
        <dbReference type="ARBA" id="ARBA00023015"/>
    </source>
</evidence>
<dbReference type="Pfam" id="PF07729">
    <property type="entry name" value="FCD"/>
    <property type="match status" value="1"/>
</dbReference>
<sequence>MEYKRIKPKKIYEEVAEALHEMIRTGQLKPGDRLESVEQQAENFQVSRSAIREALSALKAMGLVEIKQGEGTFVKEFEARKIMFPLSSAILMNKKDVLHLLEVRKIIETGAAISAAKNRNEKDLKAMSEALDEMKSVQGDEELGEKADFKFHLSLSAASHNPLLSTILDQISELMIETMKETRRLWLFSKQTTIEKLYREHVQIYQAIEERDEEKSRIAMLSHLENVENILSKYFQETDEEQ</sequence>
<protein>
    <submittedName>
        <fullName evidence="5">FadR family transcriptional regulator</fullName>
    </submittedName>
</protein>
<dbReference type="Pfam" id="PF00392">
    <property type="entry name" value="GntR"/>
    <property type="match status" value="1"/>
</dbReference>
<keyword evidence="1" id="KW-0805">Transcription regulation</keyword>
<dbReference type="PANTHER" id="PTHR43537">
    <property type="entry name" value="TRANSCRIPTIONAL REGULATOR, GNTR FAMILY"/>
    <property type="match status" value="1"/>
</dbReference>
<dbReference type="InterPro" id="IPR008920">
    <property type="entry name" value="TF_FadR/GntR_C"/>
</dbReference>
<comment type="caution">
    <text evidence="5">The sequence shown here is derived from an EMBL/GenBank/DDBJ whole genome shotgun (WGS) entry which is preliminary data.</text>
</comment>
<dbReference type="GO" id="GO:0003700">
    <property type="term" value="F:DNA-binding transcription factor activity"/>
    <property type="evidence" value="ECO:0007669"/>
    <property type="project" value="InterPro"/>
</dbReference>
<dbReference type="EMBL" id="QWVS01000046">
    <property type="protein sequence ID" value="RID82542.1"/>
    <property type="molecule type" value="Genomic_DNA"/>
</dbReference>
<dbReference type="Proteomes" id="UP000266016">
    <property type="component" value="Unassembled WGS sequence"/>
</dbReference>
<dbReference type="SMART" id="SM00895">
    <property type="entry name" value="FCD"/>
    <property type="match status" value="1"/>
</dbReference>
<organism evidence="5 6">
    <name type="scientific">Peribacillus asahii</name>
    <dbReference type="NCBI Taxonomy" id="228899"/>
    <lineage>
        <taxon>Bacteria</taxon>
        <taxon>Bacillati</taxon>
        <taxon>Bacillota</taxon>
        <taxon>Bacilli</taxon>
        <taxon>Bacillales</taxon>
        <taxon>Bacillaceae</taxon>
        <taxon>Peribacillus</taxon>
    </lineage>
</organism>
<keyword evidence="6" id="KW-1185">Reference proteome</keyword>
<dbReference type="PANTHER" id="PTHR43537:SF5">
    <property type="entry name" value="UXU OPERON TRANSCRIPTIONAL REGULATOR"/>
    <property type="match status" value="1"/>
</dbReference>
<dbReference type="CDD" id="cd07377">
    <property type="entry name" value="WHTH_GntR"/>
    <property type="match status" value="1"/>
</dbReference>
<keyword evidence="2" id="KW-0238">DNA-binding</keyword>
<reference evidence="5 6" key="1">
    <citation type="submission" date="2018-08" db="EMBL/GenBank/DDBJ databases">
        <title>Bacillus jemisoniae sp. nov., Bacillus chryseoplanitiae sp. nov., Bacillus resnikiae sp. nov., and Bacillus frankliniae sp. nov., isolated from Viking spacecraft and associated surfaces.</title>
        <authorList>
            <person name="Seuylemezian A."/>
            <person name="Vaishampayan P."/>
        </authorList>
    </citation>
    <scope>NUCLEOTIDE SEQUENCE [LARGE SCALE GENOMIC DNA]</scope>
    <source>
        <strain evidence="5 6">MA001</strain>
    </source>
</reference>